<dbReference type="Proteomes" id="UP001374579">
    <property type="component" value="Unassembled WGS sequence"/>
</dbReference>
<comment type="caution">
    <text evidence="2">The sequence shown here is derived from an EMBL/GenBank/DDBJ whole genome shotgun (WGS) entry which is preliminary data.</text>
</comment>
<keyword evidence="3" id="KW-1185">Reference proteome</keyword>
<keyword evidence="1" id="KW-0732">Signal</keyword>
<feature type="signal peptide" evidence="1">
    <location>
        <begin position="1"/>
        <end position="26"/>
    </location>
</feature>
<evidence type="ECO:0000313" key="2">
    <source>
        <dbReference type="EMBL" id="KAK7100060.1"/>
    </source>
</evidence>
<protein>
    <submittedName>
        <fullName evidence="2">Uncharacterized protein</fullName>
    </submittedName>
</protein>
<feature type="chain" id="PRO_5042879445" evidence="1">
    <location>
        <begin position="27"/>
        <end position="118"/>
    </location>
</feature>
<reference evidence="2 3" key="1">
    <citation type="submission" date="2024-02" db="EMBL/GenBank/DDBJ databases">
        <title>Chromosome-scale genome assembly of the rough periwinkle Littorina saxatilis.</title>
        <authorList>
            <person name="De Jode A."/>
            <person name="Faria R."/>
            <person name="Formenti G."/>
            <person name="Sims Y."/>
            <person name="Smith T.P."/>
            <person name="Tracey A."/>
            <person name="Wood J.M.D."/>
            <person name="Zagrodzka Z.B."/>
            <person name="Johannesson K."/>
            <person name="Butlin R.K."/>
            <person name="Leder E.H."/>
        </authorList>
    </citation>
    <scope>NUCLEOTIDE SEQUENCE [LARGE SCALE GENOMIC DNA]</scope>
    <source>
        <strain evidence="2">Snail1</strain>
        <tissue evidence="2">Muscle</tissue>
    </source>
</reference>
<sequence length="118" mass="13081">MAAYRNSTVGVSLFVASLLFVGISKGGPVSYIVQQGCLYVAHYVRDNYVILEPRTPLTPTDDVNWATWTNEEAATRYMPPELTQALLECGKAHALFAMQAPTWLYNHYNLTEGPNLVG</sequence>
<evidence type="ECO:0000313" key="3">
    <source>
        <dbReference type="Proteomes" id="UP001374579"/>
    </source>
</evidence>
<evidence type="ECO:0000256" key="1">
    <source>
        <dbReference type="SAM" id="SignalP"/>
    </source>
</evidence>
<organism evidence="2 3">
    <name type="scientific">Littorina saxatilis</name>
    <dbReference type="NCBI Taxonomy" id="31220"/>
    <lineage>
        <taxon>Eukaryota</taxon>
        <taxon>Metazoa</taxon>
        <taxon>Spiralia</taxon>
        <taxon>Lophotrochozoa</taxon>
        <taxon>Mollusca</taxon>
        <taxon>Gastropoda</taxon>
        <taxon>Caenogastropoda</taxon>
        <taxon>Littorinimorpha</taxon>
        <taxon>Littorinoidea</taxon>
        <taxon>Littorinidae</taxon>
        <taxon>Littorina</taxon>
    </lineage>
</organism>
<gene>
    <name evidence="2" type="ORF">V1264_023063</name>
</gene>
<dbReference type="EMBL" id="JBAMIC010000011">
    <property type="protein sequence ID" value="KAK7100060.1"/>
    <property type="molecule type" value="Genomic_DNA"/>
</dbReference>
<name>A0AAN9BAM3_9CAEN</name>
<accession>A0AAN9BAM3</accession>
<dbReference type="AlphaFoldDB" id="A0AAN9BAM3"/>
<proteinExistence type="predicted"/>